<reference evidence="1 2" key="2">
    <citation type="submission" date="2019-01" db="EMBL/GenBank/DDBJ databases">
        <title>The decoding of complex shrimp genome reveals the adaptation for benthos swimmer, frequently molting mechanism and breeding impact on genome.</title>
        <authorList>
            <person name="Sun Y."/>
            <person name="Gao Y."/>
            <person name="Yu Y."/>
        </authorList>
    </citation>
    <scope>NUCLEOTIDE SEQUENCE [LARGE SCALE GENOMIC DNA]</scope>
    <source>
        <tissue evidence="1">Muscle</tissue>
    </source>
</reference>
<organism evidence="1 2">
    <name type="scientific">Penaeus vannamei</name>
    <name type="common">Whiteleg shrimp</name>
    <name type="synonym">Litopenaeus vannamei</name>
    <dbReference type="NCBI Taxonomy" id="6689"/>
    <lineage>
        <taxon>Eukaryota</taxon>
        <taxon>Metazoa</taxon>
        <taxon>Ecdysozoa</taxon>
        <taxon>Arthropoda</taxon>
        <taxon>Crustacea</taxon>
        <taxon>Multicrustacea</taxon>
        <taxon>Malacostraca</taxon>
        <taxon>Eumalacostraca</taxon>
        <taxon>Eucarida</taxon>
        <taxon>Decapoda</taxon>
        <taxon>Dendrobranchiata</taxon>
        <taxon>Penaeoidea</taxon>
        <taxon>Penaeidae</taxon>
        <taxon>Penaeus</taxon>
    </lineage>
</organism>
<evidence type="ECO:0000313" key="2">
    <source>
        <dbReference type="Proteomes" id="UP000283509"/>
    </source>
</evidence>
<dbReference type="EMBL" id="QCYY01004336">
    <property type="protein sequence ID" value="ROT61134.1"/>
    <property type="molecule type" value="Genomic_DNA"/>
</dbReference>
<evidence type="ECO:0000313" key="1">
    <source>
        <dbReference type="EMBL" id="ROT61134.1"/>
    </source>
</evidence>
<comment type="caution">
    <text evidence="1">The sequence shown here is derived from an EMBL/GenBank/DDBJ whole genome shotgun (WGS) entry which is preliminary data.</text>
</comment>
<protein>
    <submittedName>
        <fullName evidence="1">Uncharacterized protein</fullName>
    </submittedName>
</protein>
<dbReference type="Proteomes" id="UP000283509">
    <property type="component" value="Unassembled WGS sequence"/>
</dbReference>
<keyword evidence="2" id="KW-1185">Reference proteome</keyword>
<reference evidence="1 2" key="1">
    <citation type="submission" date="2018-04" db="EMBL/GenBank/DDBJ databases">
        <authorList>
            <person name="Zhang X."/>
            <person name="Yuan J."/>
            <person name="Li F."/>
            <person name="Xiang J."/>
        </authorList>
    </citation>
    <scope>NUCLEOTIDE SEQUENCE [LARGE SCALE GENOMIC DNA]</scope>
    <source>
        <tissue evidence="1">Muscle</tissue>
    </source>
</reference>
<name>A0A3R7LWI7_PENVA</name>
<accession>A0A3R7LWI7</accession>
<dbReference type="AlphaFoldDB" id="A0A3R7LWI7"/>
<sequence>MVSAEDNKIEGSEKHCVYVFPSRSLLSPTPPPPPSPPSPKEATAISSLQLLADVTKSVVTFDLHVRYVERETSVRPWRREEAPSGESCTRLLLLLCGILDLVGGSAARCSSPSSSSVLDHLHATPSPLWYSGPRGWITCTLFFSFLLPFGIPEPRGILPDLVVESVALLLSPPLGLHASLPPSPPLRYTWTPWLNQCTLFFSFLLPCGIPDPWLFSLLLCGIPDPVGGSLARYFFPFFPPLVFQTPWLFSLLLHCGIPDPVVESVHVIFPFPLSPVVCPDPVVESVARYSSSFSSPVVFQTPWWISCTLFFPLLFLWGIPDPVGGALACLFSLFSSPVIFPNPVELFRTPWLDQLHLHALLPPSPPCGIPDPVVGSVARYFSPFSSPVIFPNPVLESFQTPWLNQLQVILPPSSSLWYFQTPFFRSFARYPPPSPLWHSRNPVGESVARCSSPSSSPLVFPNPVGESVARYSSSSFFPVVFRNPVVGSAARYSPPLLLPPVVFQTPWLISCTLFFPLLLPCGIPDPVFRSFARYSPPPPSPVLFQTP</sequence>
<proteinExistence type="predicted"/>
<gene>
    <name evidence="1" type="ORF">C7M84_021122</name>
</gene>